<comment type="subcellular location">
    <subcellularLocation>
        <location evidence="1">Cell membrane</location>
        <topology evidence="1">Multi-pass membrane protein</topology>
    </subcellularLocation>
</comment>
<dbReference type="OrthoDB" id="9760371at2"/>
<keyword evidence="4 11" id="KW-0812">Transmembrane</keyword>
<dbReference type="CDD" id="cd06225">
    <property type="entry name" value="HAMP"/>
    <property type="match status" value="1"/>
</dbReference>
<dbReference type="STRING" id="1616788.AR543_17555"/>
<evidence type="ECO:0000256" key="11">
    <source>
        <dbReference type="SAM" id="Phobius"/>
    </source>
</evidence>
<evidence type="ECO:0000256" key="6">
    <source>
        <dbReference type="ARBA" id="ARBA00023136"/>
    </source>
</evidence>
<dbReference type="GO" id="GO:0006935">
    <property type="term" value="P:chemotaxis"/>
    <property type="evidence" value="ECO:0007669"/>
    <property type="project" value="UniProtKB-KW"/>
</dbReference>
<dbReference type="InterPro" id="IPR033479">
    <property type="entry name" value="dCache_1"/>
</dbReference>
<protein>
    <recommendedName>
        <fullName evidence="16">Chemotaxis protein</fullName>
    </recommendedName>
</protein>
<feature type="compositionally biased region" description="Basic and acidic residues" evidence="10">
    <location>
        <begin position="725"/>
        <end position="740"/>
    </location>
</feature>
<dbReference type="Gene3D" id="3.30.450.20">
    <property type="entry name" value="PAS domain"/>
    <property type="match status" value="1"/>
</dbReference>
<sequence length="752" mass="81172">MRRFQFKSIQARTLATLLPIVLIVLVLISVLSYQFAKQKLNEEMNNTATSSLNGVTASIKEQITNNSTVASSLAAAAGQAHETMNMDDYAQLTERWTMLSAMTYGSGIYFAADAFDDGVKYHSVYAARKGDNISATFEYDDPAYDYLSKPWYTGTLGNFDRIYYTEPFTDEKTGITMITAGKTIRSATGQALGVATSDLNINSIRDYVNNMDIGAIGHALLLDHNGNVLASSETGIKAGGGFTGADGMNKAALANVMAQNKGQTSIQLAGQSYTLYFQTLEGTGWKTGIVLSQAEIQEPAREMLHTLLIIGGISLIVLAVAILWNNLGMIREIRKMMNLSRKMAAGDYSDRLEVSRRDEFGQMAVEFNHILASTGAVIQRLDEQSSLIQTTAAHMVDDSRQTAVDARHNVDELVDMEQGSQTQLQATDESTTAMEEMAAGVQRIAESVQEVASAAQQMEQKTGEGNQQLHKVVKQMDSAKLVMDEAGKMAGSLNERAQQISSIIDVIQGINKQTTLLALNASIEAARAGDAGRGFGVVASEISNLATSVGDSTKMITAQIVAMQEETAAVLMGMESGAVRVTRGLSSLEDTRRMFDSIKGDVEQMSAEIQEVSSASEEMSAGAQQITASLENLADIAKNTLSKAGQANKRSVEQLTALDRLEGSAQSLHHISDTLNELIAQFQTEPASVANPETEAGSSDKHELADEQEQAQQQDEVDVESAADTDQRQHEKNTSEKYSEQSETDTSGPQSA</sequence>
<proteinExistence type="inferred from homology"/>
<evidence type="ECO:0000256" key="2">
    <source>
        <dbReference type="ARBA" id="ARBA00022475"/>
    </source>
</evidence>
<evidence type="ECO:0000259" key="13">
    <source>
        <dbReference type="PROSITE" id="PS50885"/>
    </source>
</evidence>
<dbReference type="Pfam" id="PF02743">
    <property type="entry name" value="dCache_1"/>
    <property type="match status" value="1"/>
</dbReference>
<dbReference type="InterPro" id="IPR003660">
    <property type="entry name" value="HAMP_dom"/>
</dbReference>
<evidence type="ECO:0000259" key="12">
    <source>
        <dbReference type="PROSITE" id="PS50111"/>
    </source>
</evidence>
<dbReference type="PANTHER" id="PTHR32089">
    <property type="entry name" value="METHYL-ACCEPTING CHEMOTAXIS PROTEIN MCPB"/>
    <property type="match status" value="1"/>
</dbReference>
<evidence type="ECO:0000256" key="10">
    <source>
        <dbReference type="SAM" id="MobiDB-lite"/>
    </source>
</evidence>
<dbReference type="SUPFAM" id="SSF103190">
    <property type="entry name" value="Sensory domain-like"/>
    <property type="match status" value="1"/>
</dbReference>
<evidence type="ECO:0000256" key="4">
    <source>
        <dbReference type="ARBA" id="ARBA00022692"/>
    </source>
</evidence>
<accession>A0A172ZJ18</accession>
<dbReference type="GO" id="GO:0004888">
    <property type="term" value="F:transmembrane signaling receptor activity"/>
    <property type="evidence" value="ECO:0007669"/>
    <property type="project" value="InterPro"/>
</dbReference>
<organism evidence="14 15">
    <name type="scientific">Paenibacillus bovis</name>
    <dbReference type="NCBI Taxonomy" id="1616788"/>
    <lineage>
        <taxon>Bacteria</taxon>
        <taxon>Bacillati</taxon>
        <taxon>Bacillota</taxon>
        <taxon>Bacilli</taxon>
        <taxon>Bacillales</taxon>
        <taxon>Paenibacillaceae</taxon>
        <taxon>Paenibacillus</taxon>
    </lineage>
</organism>
<dbReference type="Gene3D" id="6.10.340.10">
    <property type="match status" value="1"/>
</dbReference>
<dbReference type="RefSeq" id="WP_060535730.1">
    <property type="nucleotide sequence ID" value="NZ_CP013023.1"/>
</dbReference>
<evidence type="ECO:0000313" key="14">
    <source>
        <dbReference type="EMBL" id="ANF97634.1"/>
    </source>
</evidence>
<dbReference type="InterPro" id="IPR004090">
    <property type="entry name" value="Chemotax_Me-accpt_rcpt"/>
</dbReference>
<dbReference type="Gene3D" id="1.10.287.950">
    <property type="entry name" value="Methyl-accepting chemotaxis protein"/>
    <property type="match status" value="1"/>
</dbReference>
<dbReference type="Pfam" id="PF00672">
    <property type="entry name" value="HAMP"/>
    <property type="match status" value="1"/>
</dbReference>
<feature type="domain" description="HAMP" evidence="13">
    <location>
        <begin position="327"/>
        <end position="379"/>
    </location>
</feature>
<dbReference type="CDD" id="cd12913">
    <property type="entry name" value="PDC1_MCP_like"/>
    <property type="match status" value="1"/>
</dbReference>
<dbReference type="PROSITE" id="PS50885">
    <property type="entry name" value="HAMP"/>
    <property type="match status" value="1"/>
</dbReference>
<evidence type="ECO:0000256" key="8">
    <source>
        <dbReference type="ARBA" id="ARBA00029447"/>
    </source>
</evidence>
<dbReference type="SUPFAM" id="SSF58104">
    <property type="entry name" value="Methyl-accepting chemotaxis protein (MCP) signaling domain"/>
    <property type="match status" value="1"/>
</dbReference>
<dbReference type="CDD" id="cd12912">
    <property type="entry name" value="PDC2_MCP_like"/>
    <property type="match status" value="1"/>
</dbReference>
<keyword evidence="7 9" id="KW-0807">Transducer</keyword>
<evidence type="ECO:0000313" key="15">
    <source>
        <dbReference type="Proteomes" id="UP000078148"/>
    </source>
</evidence>
<feature type="transmembrane region" description="Helical" evidence="11">
    <location>
        <begin position="303"/>
        <end position="327"/>
    </location>
</feature>
<evidence type="ECO:0000256" key="3">
    <source>
        <dbReference type="ARBA" id="ARBA00022500"/>
    </source>
</evidence>
<dbReference type="Proteomes" id="UP000078148">
    <property type="component" value="Chromosome"/>
</dbReference>
<evidence type="ECO:0000256" key="5">
    <source>
        <dbReference type="ARBA" id="ARBA00022989"/>
    </source>
</evidence>
<dbReference type="PANTHER" id="PTHR32089:SF112">
    <property type="entry name" value="LYSOZYME-LIKE PROTEIN-RELATED"/>
    <property type="match status" value="1"/>
</dbReference>
<dbReference type="SMART" id="SM00304">
    <property type="entry name" value="HAMP"/>
    <property type="match status" value="2"/>
</dbReference>
<reference evidence="14 15" key="2">
    <citation type="journal article" date="2016" name="Int. J. Syst. Evol. Microbiol.">
        <title>Paenibacillus bovis sp. nov., isolated from raw yak (Bos grunniens) milk.</title>
        <authorList>
            <person name="Gao C."/>
            <person name="Han J."/>
            <person name="Liu Z."/>
            <person name="Xu X."/>
            <person name="Hang F."/>
            <person name="Wu Z."/>
        </authorList>
    </citation>
    <scope>NUCLEOTIDE SEQUENCE [LARGE SCALE GENOMIC DNA]</scope>
    <source>
        <strain evidence="14 15">BD3526</strain>
    </source>
</reference>
<feature type="domain" description="Methyl-accepting transducer" evidence="12">
    <location>
        <begin position="398"/>
        <end position="634"/>
    </location>
</feature>
<evidence type="ECO:0008006" key="16">
    <source>
        <dbReference type="Google" id="ProtNLM"/>
    </source>
</evidence>
<evidence type="ECO:0000256" key="1">
    <source>
        <dbReference type="ARBA" id="ARBA00004651"/>
    </source>
</evidence>
<evidence type="ECO:0000256" key="7">
    <source>
        <dbReference type="ARBA" id="ARBA00023224"/>
    </source>
</evidence>
<reference evidence="15" key="1">
    <citation type="submission" date="2015-10" db="EMBL/GenBank/DDBJ databases">
        <title>Genome of Paenibacillus bovis sp. nov.</title>
        <authorList>
            <person name="Wu Z."/>
            <person name="Gao C."/>
            <person name="Liu Z."/>
            <person name="Zheng H."/>
        </authorList>
    </citation>
    <scope>NUCLEOTIDE SEQUENCE [LARGE SCALE GENOMIC DNA]</scope>
    <source>
        <strain evidence="15">BD3526</strain>
    </source>
</reference>
<dbReference type="EMBL" id="CP013023">
    <property type="protein sequence ID" value="ANF97634.1"/>
    <property type="molecule type" value="Genomic_DNA"/>
</dbReference>
<keyword evidence="2" id="KW-1003">Cell membrane</keyword>
<keyword evidence="6 11" id="KW-0472">Membrane</keyword>
<dbReference type="PROSITE" id="PS50111">
    <property type="entry name" value="CHEMOTAXIS_TRANSDUC_2"/>
    <property type="match status" value="1"/>
</dbReference>
<evidence type="ECO:0000256" key="9">
    <source>
        <dbReference type="PROSITE-ProRule" id="PRU00284"/>
    </source>
</evidence>
<feature type="region of interest" description="Disordered" evidence="10">
    <location>
        <begin position="687"/>
        <end position="752"/>
    </location>
</feature>
<dbReference type="Pfam" id="PF00015">
    <property type="entry name" value="MCPsignal"/>
    <property type="match status" value="1"/>
</dbReference>
<keyword evidence="15" id="KW-1185">Reference proteome</keyword>
<keyword evidence="3" id="KW-0145">Chemotaxis</keyword>
<dbReference type="KEGG" id="pbv:AR543_17555"/>
<dbReference type="InterPro" id="IPR029151">
    <property type="entry name" value="Sensor-like_sf"/>
</dbReference>
<comment type="similarity">
    <text evidence="8">Belongs to the methyl-accepting chemotaxis (MCP) protein family.</text>
</comment>
<dbReference type="GO" id="GO:0005886">
    <property type="term" value="C:plasma membrane"/>
    <property type="evidence" value="ECO:0007669"/>
    <property type="project" value="UniProtKB-SubCell"/>
</dbReference>
<dbReference type="GO" id="GO:0007165">
    <property type="term" value="P:signal transduction"/>
    <property type="evidence" value="ECO:0007669"/>
    <property type="project" value="UniProtKB-KW"/>
</dbReference>
<dbReference type="AlphaFoldDB" id="A0A172ZJ18"/>
<gene>
    <name evidence="14" type="ORF">AR543_17555</name>
</gene>
<keyword evidence="5 11" id="KW-1133">Transmembrane helix</keyword>
<dbReference type="SMART" id="SM00283">
    <property type="entry name" value="MA"/>
    <property type="match status" value="1"/>
</dbReference>
<dbReference type="InterPro" id="IPR004089">
    <property type="entry name" value="MCPsignal_dom"/>
</dbReference>
<name>A0A172ZJ18_9BACL</name>
<dbReference type="CDD" id="cd11386">
    <property type="entry name" value="MCP_signal"/>
    <property type="match status" value="1"/>
</dbReference>
<dbReference type="PRINTS" id="PR00260">
    <property type="entry name" value="CHEMTRNSDUCR"/>
</dbReference>